<name>D5CUB3_SIDLE</name>
<dbReference type="KEGG" id="slt:Slit_0206"/>
<organism evidence="2 3">
    <name type="scientific">Sideroxydans lithotrophicus (strain ES-1)</name>
    <dbReference type="NCBI Taxonomy" id="580332"/>
    <lineage>
        <taxon>Bacteria</taxon>
        <taxon>Pseudomonadati</taxon>
        <taxon>Pseudomonadota</taxon>
        <taxon>Betaproteobacteria</taxon>
        <taxon>Nitrosomonadales</taxon>
        <taxon>Gallionellaceae</taxon>
        <taxon>Sideroxydans</taxon>
    </lineage>
</organism>
<keyword evidence="3" id="KW-1185">Reference proteome</keyword>
<dbReference type="AlphaFoldDB" id="D5CUB3"/>
<evidence type="ECO:0000313" key="3">
    <source>
        <dbReference type="Proteomes" id="UP000001625"/>
    </source>
</evidence>
<accession>D5CUB3</accession>
<gene>
    <name evidence="2" type="ordered locus">Slit_0206</name>
</gene>
<dbReference type="EMBL" id="CP001965">
    <property type="protein sequence ID" value="ADE10448.1"/>
    <property type="molecule type" value="Genomic_DNA"/>
</dbReference>
<reference evidence="2 3" key="1">
    <citation type="submission" date="2010-03" db="EMBL/GenBank/DDBJ databases">
        <title>Complete sequence of Sideroxydans lithotrophicus ES-1.</title>
        <authorList>
            <consortium name="US DOE Joint Genome Institute"/>
            <person name="Lucas S."/>
            <person name="Copeland A."/>
            <person name="Lapidus A."/>
            <person name="Cheng J.-F."/>
            <person name="Bruce D."/>
            <person name="Goodwin L."/>
            <person name="Pitluck S."/>
            <person name="Munk A.C."/>
            <person name="Detter J.C."/>
            <person name="Han C."/>
            <person name="Tapia R."/>
            <person name="Larimer F."/>
            <person name="Land M."/>
            <person name="Hauser L."/>
            <person name="Kyrpides N."/>
            <person name="Ivanova N."/>
            <person name="Emerson D."/>
            <person name="Woyke T."/>
        </authorList>
    </citation>
    <scope>NUCLEOTIDE SEQUENCE [LARGE SCALE GENOMIC DNA]</scope>
    <source>
        <strain evidence="2 3">ES-1</strain>
    </source>
</reference>
<evidence type="ECO:0000313" key="2">
    <source>
        <dbReference type="EMBL" id="ADE10448.1"/>
    </source>
</evidence>
<protein>
    <submittedName>
        <fullName evidence="2">Uncharacterized protein</fullName>
    </submittedName>
</protein>
<keyword evidence="1" id="KW-0812">Transmembrane</keyword>
<sequence>MNIFTAIGLAAVFAICLVVVFWALGLIEIGCEIVEGEEQ</sequence>
<keyword evidence="1" id="KW-0472">Membrane</keyword>
<feature type="transmembrane region" description="Helical" evidence="1">
    <location>
        <begin position="6"/>
        <end position="27"/>
    </location>
</feature>
<keyword evidence="1" id="KW-1133">Transmembrane helix</keyword>
<dbReference type="Proteomes" id="UP000001625">
    <property type="component" value="Chromosome"/>
</dbReference>
<evidence type="ECO:0000256" key="1">
    <source>
        <dbReference type="SAM" id="Phobius"/>
    </source>
</evidence>
<proteinExistence type="predicted"/>
<dbReference type="HOGENOM" id="CLU_3316971_0_0_4"/>